<evidence type="ECO:0000313" key="2">
    <source>
        <dbReference type="Proteomes" id="UP001498476"/>
    </source>
</evidence>
<comment type="caution">
    <text evidence="1">The sequence shown here is derived from an EMBL/GenBank/DDBJ whole genome shotgun (WGS) entry which is preliminary data.</text>
</comment>
<gene>
    <name evidence="1" type="ORF">QQX98_007443</name>
</gene>
<keyword evidence="2" id="KW-1185">Reference proteome</keyword>
<proteinExistence type="predicted"/>
<dbReference type="EMBL" id="JAZAVJ010000122">
    <property type="protein sequence ID" value="KAK7413661.1"/>
    <property type="molecule type" value="Genomic_DNA"/>
</dbReference>
<accession>A0ABR1GXX3</accession>
<name>A0ABR1GXX3_9HYPO</name>
<sequence>MAKDKRTGKLRKGGKRAKVLGLGDWFNRVSDLEDETYKVEQLDNLSLNGSSSSSDTKFPKSTVKWWLARLTKAAPANLNSHGAGRRRGALAYMMAS</sequence>
<reference evidence="1 2" key="1">
    <citation type="journal article" date="2025" name="Microbiol. Resour. Announc.">
        <title>Draft genome sequences for Neonectria magnoliae and Neonectria punicea, canker pathogens of Liriodendron tulipifera and Acer saccharum in West Virginia.</title>
        <authorList>
            <person name="Petronek H.M."/>
            <person name="Kasson M.T."/>
            <person name="Metheny A.M."/>
            <person name="Stauder C.M."/>
            <person name="Lovett B."/>
            <person name="Lynch S.C."/>
            <person name="Garnas J.R."/>
            <person name="Kasson L.R."/>
            <person name="Stajich J.E."/>
        </authorList>
    </citation>
    <scope>NUCLEOTIDE SEQUENCE [LARGE SCALE GENOMIC DNA]</scope>
    <source>
        <strain evidence="1 2">NRRL 64653</strain>
    </source>
</reference>
<organism evidence="1 2">
    <name type="scientific">Neonectria punicea</name>
    <dbReference type="NCBI Taxonomy" id="979145"/>
    <lineage>
        <taxon>Eukaryota</taxon>
        <taxon>Fungi</taxon>
        <taxon>Dikarya</taxon>
        <taxon>Ascomycota</taxon>
        <taxon>Pezizomycotina</taxon>
        <taxon>Sordariomycetes</taxon>
        <taxon>Hypocreomycetidae</taxon>
        <taxon>Hypocreales</taxon>
        <taxon>Nectriaceae</taxon>
        <taxon>Neonectria</taxon>
    </lineage>
</organism>
<protein>
    <submittedName>
        <fullName evidence="1">Uncharacterized protein</fullName>
    </submittedName>
</protein>
<dbReference type="Proteomes" id="UP001498476">
    <property type="component" value="Unassembled WGS sequence"/>
</dbReference>
<evidence type="ECO:0000313" key="1">
    <source>
        <dbReference type="EMBL" id="KAK7413661.1"/>
    </source>
</evidence>